<organism evidence="1 2">
    <name type="scientific">Clostridium neonatale</name>
    <dbReference type="NCBI Taxonomy" id="137838"/>
    <lineage>
        <taxon>Bacteria</taxon>
        <taxon>Bacillati</taxon>
        <taxon>Bacillota</taxon>
        <taxon>Clostridia</taxon>
        <taxon>Eubacteriales</taxon>
        <taxon>Clostridiaceae</taxon>
        <taxon>Clostridium</taxon>
    </lineage>
</organism>
<dbReference type="RefSeq" id="WP_058296526.1">
    <property type="nucleotide sequence ID" value="NZ_CAKJVF010000255.1"/>
</dbReference>
<gene>
    <name evidence="1" type="ORF">CQ394_12020</name>
</gene>
<sequence>MKNAIISVVIFLSLLIAVIFINNSVLDLCDDIKDKTDEIELILLDKDKELAYDKSIELIDFLKENDLITSIYVNHQDFDALKNEAVKLSIYISHDDISEANASLHVIKYGAETVKHLQKPGLGNIF</sequence>
<evidence type="ECO:0000313" key="1">
    <source>
        <dbReference type="EMBL" id="PEG32383.1"/>
    </source>
</evidence>
<dbReference type="InterPro" id="IPR025373">
    <property type="entry name" value="DUF4363"/>
</dbReference>
<dbReference type="Pfam" id="PF14276">
    <property type="entry name" value="DUF4363"/>
    <property type="match status" value="1"/>
</dbReference>
<dbReference type="STRING" id="137838.GCA_001458595_03895"/>
<comment type="caution">
    <text evidence="1">The sequence shown here is derived from an EMBL/GenBank/DDBJ whole genome shotgun (WGS) entry which is preliminary data.</text>
</comment>
<accession>A0A2A7MLK0</accession>
<dbReference type="EMBL" id="PDCJ01000001">
    <property type="protein sequence ID" value="PEG32383.1"/>
    <property type="molecule type" value="Genomic_DNA"/>
</dbReference>
<protein>
    <submittedName>
        <fullName evidence="1">DUF4363 domain-containing protein</fullName>
    </submittedName>
</protein>
<reference evidence="1 2" key="1">
    <citation type="submission" date="2017-10" db="EMBL/GenBank/DDBJ databases">
        <title>Effective Description of Clostridium neonatale sp. nov. linked to necrotizing enterocolitis in neonates and a clarification of species assignable to the genus Clostridium (Prazmowski 1880) emend. Lawson and Rainey 2016.</title>
        <authorList>
            <person name="Bernard K."/>
            <person name="Burdz T."/>
            <person name="Wiebe D."/>
            <person name="Balcewich B."/>
            <person name="Alfa M."/>
            <person name="Bernier A.-M."/>
        </authorList>
    </citation>
    <scope>NUCLEOTIDE SEQUENCE [LARGE SCALE GENOMIC DNA]</scope>
    <source>
        <strain evidence="1 2">LCDC99A005</strain>
    </source>
</reference>
<proteinExistence type="predicted"/>
<dbReference type="Proteomes" id="UP000220840">
    <property type="component" value="Unassembled WGS sequence"/>
</dbReference>
<dbReference type="AlphaFoldDB" id="A0A2A7MLK0"/>
<name>A0A2A7MLK0_9CLOT</name>
<dbReference type="OrthoDB" id="3034917at2"/>
<keyword evidence="2" id="KW-1185">Reference proteome</keyword>
<evidence type="ECO:0000313" key="2">
    <source>
        <dbReference type="Proteomes" id="UP000220840"/>
    </source>
</evidence>